<keyword evidence="3 7" id="KW-0812">Transmembrane</keyword>
<dbReference type="OrthoDB" id="2131401at2759"/>
<protein>
    <recommendedName>
        <fullName evidence="10">Integral membrane protein</fullName>
    </recommendedName>
</protein>
<evidence type="ECO:0000313" key="8">
    <source>
        <dbReference type="EMBL" id="TFK51981.1"/>
    </source>
</evidence>
<accession>A0A5C3NEL1</accession>
<gene>
    <name evidence="8" type="ORF">OE88DRAFT_1798963</name>
</gene>
<reference evidence="8 9" key="1">
    <citation type="journal article" date="2019" name="Nat. Ecol. Evol.">
        <title>Megaphylogeny resolves global patterns of mushroom evolution.</title>
        <authorList>
            <person name="Varga T."/>
            <person name="Krizsan K."/>
            <person name="Foldi C."/>
            <person name="Dima B."/>
            <person name="Sanchez-Garcia M."/>
            <person name="Sanchez-Ramirez S."/>
            <person name="Szollosi G.J."/>
            <person name="Szarkandi J.G."/>
            <person name="Papp V."/>
            <person name="Albert L."/>
            <person name="Andreopoulos W."/>
            <person name="Angelini C."/>
            <person name="Antonin V."/>
            <person name="Barry K.W."/>
            <person name="Bougher N.L."/>
            <person name="Buchanan P."/>
            <person name="Buyck B."/>
            <person name="Bense V."/>
            <person name="Catcheside P."/>
            <person name="Chovatia M."/>
            <person name="Cooper J."/>
            <person name="Damon W."/>
            <person name="Desjardin D."/>
            <person name="Finy P."/>
            <person name="Geml J."/>
            <person name="Haridas S."/>
            <person name="Hughes K."/>
            <person name="Justo A."/>
            <person name="Karasinski D."/>
            <person name="Kautmanova I."/>
            <person name="Kiss B."/>
            <person name="Kocsube S."/>
            <person name="Kotiranta H."/>
            <person name="LaButti K.M."/>
            <person name="Lechner B.E."/>
            <person name="Liimatainen K."/>
            <person name="Lipzen A."/>
            <person name="Lukacs Z."/>
            <person name="Mihaltcheva S."/>
            <person name="Morgado L.N."/>
            <person name="Niskanen T."/>
            <person name="Noordeloos M.E."/>
            <person name="Ohm R.A."/>
            <person name="Ortiz-Santana B."/>
            <person name="Ovrebo C."/>
            <person name="Racz N."/>
            <person name="Riley R."/>
            <person name="Savchenko A."/>
            <person name="Shiryaev A."/>
            <person name="Soop K."/>
            <person name="Spirin V."/>
            <person name="Szebenyi C."/>
            <person name="Tomsovsky M."/>
            <person name="Tulloss R.E."/>
            <person name="Uehling J."/>
            <person name="Grigoriev I.V."/>
            <person name="Vagvolgyi C."/>
            <person name="Papp T."/>
            <person name="Martin F.M."/>
            <person name="Miettinen O."/>
            <person name="Hibbett D.S."/>
            <person name="Nagy L.G."/>
        </authorList>
    </citation>
    <scope>NUCLEOTIDE SEQUENCE [LARGE SCALE GENOMIC DNA]</scope>
    <source>
        <strain evidence="8 9">OMC1185</strain>
    </source>
</reference>
<feature type="region of interest" description="Disordered" evidence="6">
    <location>
        <begin position="81"/>
        <end position="106"/>
    </location>
</feature>
<evidence type="ECO:0000256" key="7">
    <source>
        <dbReference type="SAM" id="Phobius"/>
    </source>
</evidence>
<evidence type="ECO:0000256" key="2">
    <source>
        <dbReference type="ARBA" id="ARBA00006325"/>
    </source>
</evidence>
<dbReference type="Proteomes" id="UP000305948">
    <property type="component" value="Unassembled WGS sequence"/>
</dbReference>
<keyword evidence="4 7" id="KW-1133">Transmembrane helix</keyword>
<dbReference type="InterPro" id="IPR019334">
    <property type="entry name" value="TMEM170A/B/YPR153W-like"/>
</dbReference>
<feature type="transmembrane region" description="Helical" evidence="7">
    <location>
        <begin position="155"/>
        <end position="178"/>
    </location>
</feature>
<dbReference type="PANTHER" id="PTHR22779">
    <property type="entry name" value="SD17342P"/>
    <property type="match status" value="1"/>
</dbReference>
<dbReference type="GO" id="GO:0016020">
    <property type="term" value="C:membrane"/>
    <property type="evidence" value="ECO:0007669"/>
    <property type="project" value="UniProtKB-SubCell"/>
</dbReference>
<dbReference type="STRING" id="5364.A0A5C3NEL1"/>
<dbReference type="PANTHER" id="PTHR22779:SF6">
    <property type="entry name" value="SD17342P"/>
    <property type="match status" value="1"/>
</dbReference>
<dbReference type="EMBL" id="ML213510">
    <property type="protein sequence ID" value="TFK51981.1"/>
    <property type="molecule type" value="Genomic_DNA"/>
</dbReference>
<comment type="subcellular location">
    <subcellularLocation>
        <location evidence="1">Membrane</location>
        <topology evidence="1">Multi-pass membrane protein</topology>
    </subcellularLocation>
</comment>
<name>A0A5C3NEL1_9AGAM</name>
<dbReference type="AlphaFoldDB" id="A0A5C3NEL1"/>
<sequence length="181" mass="20138">MSQSPTFPSLYDISLELVKVEHRDARQPGGVYLDRHSDVYRFTLYWSLILSTPCFFLAGAYAFFNLAFPPSQRRSRLHSHKESSSDYPLSPTLAPLNAPTLSSTRPNPRRSRFTFALLVLLTYAVLSVGSAVVGSAVLAWVLVGLFEAGKFSLSTWVPFIWALIQTLIGLTGTWPSVIEII</sequence>
<evidence type="ECO:0000313" key="9">
    <source>
        <dbReference type="Proteomes" id="UP000305948"/>
    </source>
</evidence>
<evidence type="ECO:0000256" key="4">
    <source>
        <dbReference type="ARBA" id="ARBA00022989"/>
    </source>
</evidence>
<proteinExistence type="inferred from homology"/>
<comment type="similarity">
    <text evidence="2">Belongs to the TMEM170 family.</text>
</comment>
<keyword evidence="9" id="KW-1185">Reference proteome</keyword>
<evidence type="ECO:0008006" key="10">
    <source>
        <dbReference type="Google" id="ProtNLM"/>
    </source>
</evidence>
<keyword evidence="5 7" id="KW-0472">Membrane</keyword>
<feature type="transmembrane region" description="Helical" evidence="7">
    <location>
        <begin position="115"/>
        <end position="143"/>
    </location>
</feature>
<evidence type="ECO:0000256" key="1">
    <source>
        <dbReference type="ARBA" id="ARBA00004141"/>
    </source>
</evidence>
<evidence type="ECO:0000256" key="6">
    <source>
        <dbReference type="SAM" id="MobiDB-lite"/>
    </source>
</evidence>
<evidence type="ECO:0000256" key="3">
    <source>
        <dbReference type="ARBA" id="ARBA00022692"/>
    </source>
</evidence>
<feature type="transmembrane region" description="Helical" evidence="7">
    <location>
        <begin position="44"/>
        <end position="68"/>
    </location>
</feature>
<evidence type="ECO:0000256" key="5">
    <source>
        <dbReference type="ARBA" id="ARBA00023136"/>
    </source>
</evidence>
<organism evidence="8 9">
    <name type="scientific">Heliocybe sulcata</name>
    <dbReference type="NCBI Taxonomy" id="5364"/>
    <lineage>
        <taxon>Eukaryota</taxon>
        <taxon>Fungi</taxon>
        <taxon>Dikarya</taxon>
        <taxon>Basidiomycota</taxon>
        <taxon>Agaricomycotina</taxon>
        <taxon>Agaricomycetes</taxon>
        <taxon>Gloeophyllales</taxon>
        <taxon>Gloeophyllaceae</taxon>
        <taxon>Heliocybe</taxon>
    </lineage>
</organism>